<dbReference type="InterPro" id="IPR057028">
    <property type="entry name" value="RHG29_45_N"/>
</dbReference>
<proteinExistence type="predicted"/>
<dbReference type="OrthoDB" id="8962848at2759"/>
<feature type="domain" description="Rho GTPase-activating protein 29/45 N-terminal" evidence="2">
    <location>
        <begin position="58"/>
        <end position="133"/>
    </location>
</feature>
<keyword evidence="4" id="KW-1185">Reference proteome</keyword>
<organism evidence="3 4">
    <name type="scientific">Hemibagrus wyckioides</name>
    <dbReference type="NCBI Taxonomy" id="337641"/>
    <lineage>
        <taxon>Eukaryota</taxon>
        <taxon>Metazoa</taxon>
        <taxon>Chordata</taxon>
        <taxon>Craniata</taxon>
        <taxon>Vertebrata</taxon>
        <taxon>Euteleostomi</taxon>
        <taxon>Actinopterygii</taxon>
        <taxon>Neopterygii</taxon>
        <taxon>Teleostei</taxon>
        <taxon>Ostariophysi</taxon>
        <taxon>Siluriformes</taxon>
        <taxon>Bagridae</taxon>
        <taxon>Hemibagrus</taxon>
    </lineage>
</organism>
<feature type="region of interest" description="Disordered" evidence="1">
    <location>
        <begin position="26"/>
        <end position="50"/>
    </location>
</feature>
<dbReference type="AlphaFoldDB" id="A0A9D3PCD9"/>
<dbReference type="Proteomes" id="UP000824219">
    <property type="component" value="Linkage Group LG01"/>
</dbReference>
<name>A0A9D3PCD9_9TELE</name>
<dbReference type="Pfam" id="PF24235">
    <property type="entry name" value="RHG29_45_N"/>
    <property type="match status" value="1"/>
</dbReference>
<evidence type="ECO:0000259" key="2">
    <source>
        <dbReference type="Pfam" id="PF24235"/>
    </source>
</evidence>
<sequence length="203" mass="22132">MFAGGMLQQSSLGNKRSGVGITRISSSHFFPPGPGSGSRAGSIKSDSLSSISSDPEYIMQLVSDVRKFADVLLHLKEAFNSKEHQDCLHQVVHERLGELLRVLKCVIAKHPTLNSVDILTAAGTLIAKVKVMFLVGLQKAKALFSHHDGSVVFHKEEICTSCLGDVGFLCRRADSMVLPRMQCSSAVLLNGFALVERERLEVR</sequence>
<evidence type="ECO:0000313" key="4">
    <source>
        <dbReference type="Proteomes" id="UP000824219"/>
    </source>
</evidence>
<accession>A0A9D3PCD9</accession>
<reference evidence="3 4" key="1">
    <citation type="submission" date="2021-06" db="EMBL/GenBank/DDBJ databases">
        <title>Chromosome-level genome assembly of the red-tail catfish (Hemibagrus wyckioides).</title>
        <authorList>
            <person name="Shao F."/>
        </authorList>
    </citation>
    <scope>NUCLEOTIDE SEQUENCE [LARGE SCALE GENOMIC DNA]</scope>
    <source>
        <strain evidence="3">EC202008001</strain>
        <tissue evidence="3">Blood</tissue>
    </source>
</reference>
<gene>
    <name evidence="3" type="ORF">KOW79_001115</name>
</gene>
<protein>
    <recommendedName>
        <fullName evidence="2">Rho GTPase-activating protein 29/45 N-terminal domain-containing protein</fullName>
    </recommendedName>
</protein>
<comment type="caution">
    <text evidence="3">The sequence shown here is derived from an EMBL/GenBank/DDBJ whole genome shotgun (WGS) entry which is preliminary data.</text>
</comment>
<evidence type="ECO:0000256" key="1">
    <source>
        <dbReference type="SAM" id="MobiDB-lite"/>
    </source>
</evidence>
<evidence type="ECO:0000313" key="3">
    <source>
        <dbReference type="EMBL" id="KAG7336422.1"/>
    </source>
</evidence>
<dbReference type="EMBL" id="JAHKSW010000001">
    <property type="protein sequence ID" value="KAG7336422.1"/>
    <property type="molecule type" value="Genomic_DNA"/>
</dbReference>